<keyword evidence="5 7" id="KW-0472">Membrane</keyword>
<reference evidence="9" key="1">
    <citation type="journal article" date="2023" name="Commun. Biol.">
        <title>Genome analysis of Parmales, the sister group of diatoms, reveals the evolutionary specialization of diatoms from phago-mixotrophs to photoautotrophs.</title>
        <authorList>
            <person name="Ban H."/>
            <person name="Sato S."/>
            <person name="Yoshikawa S."/>
            <person name="Yamada K."/>
            <person name="Nakamura Y."/>
            <person name="Ichinomiya M."/>
            <person name="Sato N."/>
            <person name="Blanc-Mathieu R."/>
            <person name="Endo H."/>
            <person name="Kuwata A."/>
            <person name="Ogata H."/>
        </authorList>
    </citation>
    <scope>NUCLEOTIDE SEQUENCE [LARGE SCALE GENOMIC DNA]</scope>
    <source>
        <strain evidence="9">NIES 3699</strain>
    </source>
</reference>
<organism evidence="8 9">
    <name type="scientific">Triparma verrucosa</name>
    <dbReference type="NCBI Taxonomy" id="1606542"/>
    <lineage>
        <taxon>Eukaryota</taxon>
        <taxon>Sar</taxon>
        <taxon>Stramenopiles</taxon>
        <taxon>Ochrophyta</taxon>
        <taxon>Bolidophyceae</taxon>
        <taxon>Parmales</taxon>
        <taxon>Triparmaceae</taxon>
        <taxon>Triparma</taxon>
    </lineage>
</organism>
<evidence type="ECO:0000256" key="2">
    <source>
        <dbReference type="ARBA" id="ARBA00008789"/>
    </source>
</evidence>
<feature type="transmembrane region" description="Helical" evidence="7">
    <location>
        <begin position="229"/>
        <end position="250"/>
    </location>
</feature>
<comment type="subcellular location">
    <subcellularLocation>
        <location evidence="1">Membrane</location>
        <topology evidence="1">Multi-pass membrane protein</topology>
    </subcellularLocation>
</comment>
<dbReference type="Proteomes" id="UP001165160">
    <property type="component" value="Unassembled WGS sequence"/>
</dbReference>
<evidence type="ECO:0000256" key="1">
    <source>
        <dbReference type="ARBA" id="ARBA00004141"/>
    </source>
</evidence>
<comment type="caution">
    <text evidence="8">The sequence shown here is derived from an EMBL/GenBank/DDBJ whole genome shotgun (WGS) entry which is preliminary data.</text>
</comment>
<feature type="transmembrane region" description="Helical" evidence="7">
    <location>
        <begin position="482"/>
        <end position="505"/>
    </location>
</feature>
<evidence type="ECO:0000256" key="3">
    <source>
        <dbReference type="ARBA" id="ARBA00022692"/>
    </source>
</evidence>
<evidence type="ECO:0000256" key="6">
    <source>
        <dbReference type="SAM" id="MobiDB-lite"/>
    </source>
</evidence>
<keyword evidence="3 7" id="KW-0812">Transmembrane</keyword>
<dbReference type="AlphaFoldDB" id="A0A9W7CGI8"/>
<feature type="transmembrane region" description="Helical" evidence="7">
    <location>
        <begin position="191"/>
        <end position="209"/>
    </location>
</feature>
<feature type="region of interest" description="Disordered" evidence="6">
    <location>
        <begin position="48"/>
        <end position="103"/>
    </location>
</feature>
<feature type="transmembrane region" description="Helical" evidence="7">
    <location>
        <begin position="517"/>
        <end position="536"/>
    </location>
</feature>
<sequence>MLLLPGKYLCCSTKMEEARIDDVLELLRKSKFAADGLHQIINEANAQLAQTKSSSKVEAQKRDEQGQGGDQAKPPPAQADRQSGQATTAADRKMSVAGSSNPEQEKEFLERLLAGSALKALGWEGWNIENVMELVELFDGVISNSGGDVDDAVSKWYDASVPTQGMTEKAREGQRQFLIEIAKRSRTAKKMARIGVAVKTFMTLVFGYADVVTDLLVAKSYYDAGEIGTAQTTAGFAILAILVQALMTFFQYAKKPWKEQVGRTLAALFGLGPLIEGLSVWTGKEDSDLLLSGPQMYACMKGFEIAFESIPECIIQLRALFKAKADDIQTIQIIGVISSIVSGAFIMTDGNFGLTLSKYLAIPGDPIYGWISKNGGWEKRRQMFGMFLFNACYFSQFVFSMSLVAQAFGSMGPLFILLGVEYCAVCAYIGYKGELFGWAMVSQPSTFNSYIHPFICWAFYYLLVSAVPMLIAAAPMELGPEVFAGIMVWRLLTNGGIIYVALGELGGGHYFGLTTGMLGYAVSLGLAAIGLALFFMNCDENFDRSLFWRRKSGKQHARDCWKDKKIWSKKRKTKEDDIWGWVENIHPTYLPFDMLTTWICETLVGKCEDKKVERPEWMSGEEAEDKFMKRIAEVYEWYGKDGEEVNEALDKLFERSGRDLEKGIDGQPTFIKIKGSKSKSGKVEGEGGKRSKVAPAID</sequence>
<accession>A0A9W7CGI8</accession>
<comment type="similarity">
    <text evidence="2">Belongs to the XK family.</text>
</comment>
<keyword evidence="9" id="KW-1185">Reference proteome</keyword>
<feature type="region of interest" description="Disordered" evidence="6">
    <location>
        <begin position="671"/>
        <end position="698"/>
    </location>
</feature>
<evidence type="ECO:0000313" key="9">
    <source>
        <dbReference type="Proteomes" id="UP001165160"/>
    </source>
</evidence>
<feature type="transmembrane region" description="Helical" evidence="7">
    <location>
        <begin position="414"/>
        <end position="431"/>
    </location>
</feature>
<feature type="transmembrane region" description="Helical" evidence="7">
    <location>
        <begin position="451"/>
        <end position="476"/>
    </location>
</feature>
<gene>
    <name evidence="8" type="ORF">TrVE_jg3836</name>
</gene>
<keyword evidence="4 7" id="KW-1133">Transmembrane helix</keyword>
<evidence type="ECO:0000256" key="4">
    <source>
        <dbReference type="ARBA" id="ARBA00022989"/>
    </source>
</evidence>
<evidence type="ECO:0000256" key="7">
    <source>
        <dbReference type="SAM" id="Phobius"/>
    </source>
</evidence>
<evidence type="ECO:0000256" key="5">
    <source>
        <dbReference type="ARBA" id="ARBA00023136"/>
    </source>
</evidence>
<evidence type="ECO:0000313" key="8">
    <source>
        <dbReference type="EMBL" id="GMI05280.1"/>
    </source>
</evidence>
<dbReference type="Pfam" id="PF09815">
    <property type="entry name" value="XK-related"/>
    <property type="match status" value="1"/>
</dbReference>
<dbReference type="GO" id="GO:0005886">
    <property type="term" value="C:plasma membrane"/>
    <property type="evidence" value="ECO:0007669"/>
    <property type="project" value="UniProtKB-ARBA"/>
</dbReference>
<name>A0A9W7CGI8_9STRA</name>
<dbReference type="EMBL" id="BRXX01000328">
    <property type="protein sequence ID" value="GMI05280.1"/>
    <property type="molecule type" value="Genomic_DNA"/>
</dbReference>
<feature type="transmembrane region" description="Helical" evidence="7">
    <location>
        <begin position="387"/>
        <end position="408"/>
    </location>
</feature>
<proteinExistence type="inferred from homology"/>
<dbReference type="InterPro" id="IPR018629">
    <property type="entry name" value="XK-rel"/>
</dbReference>
<feature type="compositionally biased region" description="Polar residues" evidence="6">
    <location>
        <begin position="48"/>
        <end position="57"/>
    </location>
</feature>
<protein>
    <submittedName>
        <fullName evidence="8">Uncharacterized protein</fullName>
    </submittedName>
</protein>